<dbReference type="PANTHER" id="PTHR33542">
    <property type="entry name" value="SIROHYDROCHLORIN FERROCHELATASE, CHLOROPLASTIC"/>
    <property type="match status" value="1"/>
</dbReference>
<gene>
    <name evidence="4" type="ORF">OU989_17525</name>
    <name evidence="3" type="ORF">U6C28_05955</name>
</gene>
<dbReference type="AlphaFoldDB" id="A0AAJ5UQT9"/>
<dbReference type="GO" id="GO:0016829">
    <property type="term" value="F:lyase activity"/>
    <property type="evidence" value="ECO:0007669"/>
    <property type="project" value="UniProtKB-KW"/>
</dbReference>
<dbReference type="CDD" id="cd03416">
    <property type="entry name" value="CbiX_SirB_N"/>
    <property type="match status" value="1"/>
</dbReference>
<organism evidence="4 5">
    <name type="scientific">Lysinibacillus irui</name>
    <dbReference type="NCBI Taxonomy" id="2998077"/>
    <lineage>
        <taxon>Bacteria</taxon>
        <taxon>Bacillati</taxon>
        <taxon>Bacillota</taxon>
        <taxon>Bacilli</taxon>
        <taxon>Bacillales</taxon>
        <taxon>Bacillaceae</taxon>
        <taxon>Lysinibacillus</taxon>
    </lineage>
</organism>
<dbReference type="PANTHER" id="PTHR33542:SF3">
    <property type="entry name" value="SIROHYDROCHLORIN FERROCHELATASE, CHLOROPLASTIC"/>
    <property type="match status" value="1"/>
</dbReference>
<dbReference type="Gene3D" id="3.40.50.1400">
    <property type="match status" value="2"/>
</dbReference>
<protein>
    <submittedName>
        <fullName evidence="4">Sirohydrochlorin chelatase</fullName>
    </submittedName>
</protein>
<evidence type="ECO:0000313" key="5">
    <source>
        <dbReference type="Proteomes" id="UP001219585"/>
    </source>
</evidence>
<dbReference type="InterPro" id="IPR050963">
    <property type="entry name" value="Sirohydro_Cobaltochel/CbiX"/>
</dbReference>
<sequence length="246" mass="27624">MQAILYIAHGSRVKAGVEQAVTFLQGVQQAVHVSIQEICFLELATPTIAEGIESCIRKGATTIAVVPILLLAAQHAKQDIPIEIAKAQKQYPYVKFTYGEPLGIHERLIDTLQARIIEKQQPNRNARVLLIGRGSSDPSVKRDLAKIAARLRTKYNYHSVETCFLYGMGPTFEDWLQQAKVEQQQVFIVPYLLFTGILRQSITKQLQGFDSKNIMLCESLGYDDNVKKVLVERIDELLQVKEEGVS</sequence>
<dbReference type="CDD" id="cd03414">
    <property type="entry name" value="CbiX_SirB_C"/>
    <property type="match status" value="1"/>
</dbReference>
<dbReference type="RefSeq" id="WP_274794238.1">
    <property type="nucleotide sequence ID" value="NZ_CP113527.1"/>
</dbReference>
<dbReference type="SUPFAM" id="SSF53800">
    <property type="entry name" value="Chelatase"/>
    <property type="match status" value="1"/>
</dbReference>
<dbReference type="InterPro" id="IPR002762">
    <property type="entry name" value="CbiX-like"/>
</dbReference>
<evidence type="ECO:0000256" key="2">
    <source>
        <dbReference type="ARBA" id="ARBA00023239"/>
    </source>
</evidence>
<dbReference type="Proteomes" id="UP001289615">
    <property type="component" value="Unassembled WGS sequence"/>
</dbReference>
<dbReference type="GO" id="GO:0046872">
    <property type="term" value="F:metal ion binding"/>
    <property type="evidence" value="ECO:0007669"/>
    <property type="project" value="UniProtKB-KW"/>
</dbReference>
<keyword evidence="1" id="KW-0479">Metal-binding</keyword>
<keyword evidence="2" id="KW-0456">Lyase</keyword>
<evidence type="ECO:0000313" key="6">
    <source>
        <dbReference type="Proteomes" id="UP001289615"/>
    </source>
</evidence>
<keyword evidence="6" id="KW-1185">Reference proteome</keyword>
<reference evidence="3 6" key="2">
    <citation type="submission" date="2023-12" db="EMBL/GenBank/DDBJ databases">
        <title>Genome comparison identifies genes involved in endophytic behavior of Lysinibacillus irui and provides insights into its role as a plant-growth promoting bacterium.</title>
        <authorList>
            <person name="Hilario S."/>
            <person name="Matos I."/>
            <person name="Goncalves M.F.M."/>
            <person name="Pardo C.A."/>
            <person name="Santos M.J."/>
        </authorList>
    </citation>
    <scope>NUCLEOTIDE SEQUENCE [LARGE SCALE GENOMIC DNA]</scope>
    <source>
        <strain evidence="3 6">B3</strain>
    </source>
</reference>
<reference evidence="4" key="1">
    <citation type="submission" date="2022-11" db="EMBL/GenBank/DDBJ databases">
        <title>Lysinibacillus irui.</title>
        <authorList>
            <person name="Akintayo S.O."/>
        </authorList>
    </citation>
    <scope>NUCLEOTIDE SEQUENCE</scope>
    <source>
        <strain evidence="4">IRB4-01</strain>
    </source>
</reference>
<accession>A0AAJ5UQT9</accession>
<evidence type="ECO:0000313" key="3">
    <source>
        <dbReference type="EMBL" id="MEA0975838.1"/>
    </source>
</evidence>
<evidence type="ECO:0000256" key="1">
    <source>
        <dbReference type="ARBA" id="ARBA00022723"/>
    </source>
</evidence>
<dbReference type="KEGG" id="liu:OU989_17525"/>
<name>A0AAJ5UQT9_9BACI</name>
<proteinExistence type="predicted"/>
<dbReference type="EMBL" id="JAXUIA010000003">
    <property type="protein sequence ID" value="MEA0975838.1"/>
    <property type="molecule type" value="Genomic_DNA"/>
</dbReference>
<dbReference type="EMBL" id="CP113527">
    <property type="protein sequence ID" value="WDV06041.1"/>
    <property type="molecule type" value="Genomic_DNA"/>
</dbReference>
<evidence type="ECO:0000313" key="4">
    <source>
        <dbReference type="EMBL" id="WDV06041.1"/>
    </source>
</evidence>
<dbReference type="Proteomes" id="UP001219585">
    <property type="component" value="Chromosome"/>
</dbReference>
<dbReference type="Pfam" id="PF01903">
    <property type="entry name" value="CbiX"/>
    <property type="match status" value="2"/>
</dbReference>